<evidence type="ECO:0000313" key="2">
    <source>
        <dbReference type="EMBL" id="MFH4984186.1"/>
    </source>
</evidence>
<gene>
    <name evidence="2" type="ORF">AB6A40_010895</name>
</gene>
<keyword evidence="3" id="KW-1185">Reference proteome</keyword>
<dbReference type="EMBL" id="JBGFUD010015728">
    <property type="protein sequence ID" value="MFH4984186.1"/>
    <property type="molecule type" value="Genomic_DNA"/>
</dbReference>
<name>A0ABD6EWB7_9BILA</name>
<proteinExistence type="predicted"/>
<protein>
    <submittedName>
        <fullName evidence="2">Uncharacterized protein</fullName>
    </submittedName>
</protein>
<dbReference type="Proteomes" id="UP001608902">
    <property type="component" value="Unassembled WGS sequence"/>
</dbReference>
<sequence>MSVLCCYCRRRRKKSTMRATDSQSEKSTADAMLAKLDEFESLAPLVATSSPTDETFSRLTVSLSHAIRSSSSSTDSPPPPRRMYNGKVVLVPLGGFNKGRSRFRSF</sequence>
<organism evidence="2 3">
    <name type="scientific">Gnathostoma spinigerum</name>
    <dbReference type="NCBI Taxonomy" id="75299"/>
    <lineage>
        <taxon>Eukaryota</taxon>
        <taxon>Metazoa</taxon>
        <taxon>Ecdysozoa</taxon>
        <taxon>Nematoda</taxon>
        <taxon>Chromadorea</taxon>
        <taxon>Rhabditida</taxon>
        <taxon>Spirurina</taxon>
        <taxon>Gnathostomatomorpha</taxon>
        <taxon>Gnathostomatoidea</taxon>
        <taxon>Gnathostomatidae</taxon>
        <taxon>Gnathostoma</taxon>
    </lineage>
</organism>
<evidence type="ECO:0000256" key="1">
    <source>
        <dbReference type="SAM" id="MobiDB-lite"/>
    </source>
</evidence>
<feature type="region of interest" description="Disordered" evidence="1">
    <location>
        <begin position="65"/>
        <end position="84"/>
    </location>
</feature>
<accession>A0ABD6EWB7</accession>
<reference evidence="2 3" key="1">
    <citation type="submission" date="2024-08" db="EMBL/GenBank/DDBJ databases">
        <title>Gnathostoma spinigerum genome.</title>
        <authorList>
            <person name="Gonzalez-Bertolin B."/>
            <person name="Monzon S."/>
            <person name="Zaballos A."/>
            <person name="Jimenez P."/>
            <person name="Dekumyoy P."/>
            <person name="Varona S."/>
            <person name="Cuesta I."/>
            <person name="Sumanam S."/>
            <person name="Adisakwattana P."/>
            <person name="Gasser R.B."/>
            <person name="Hernandez-Gonzalez A."/>
            <person name="Young N.D."/>
            <person name="Perteguer M.J."/>
        </authorList>
    </citation>
    <scope>NUCLEOTIDE SEQUENCE [LARGE SCALE GENOMIC DNA]</scope>
    <source>
        <strain evidence="2">AL3</strain>
        <tissue evidence="2">Liver</tissue>
    </source>
</reference>
<feature type="compositionally biased region" description="Low complexity" evidence="1">
    <location>
        <begin position="65"/>
        <end position="75"/>
    </location>
</feature>
<dbReference type="AlphaFoldDB" id="A0ABD6EWB7"/>
<evidence type="ECO:0000313" key="3">
    <source>
        <dbReference type="Proteomes" id="UP001608902"/>
    </source>
</evidence>
<comment type="caution">
    <text evidence="2">The sequence shown here is derived from an EMBL/GenBank/DDBJ whole genome shotgun (WGS) entry which is preliminary data.</text>
</comment>